<proteinExistence type="predicted"/>
<dbReference type="EMBL" id="JQ844168">
    <property type="protein sequence ID" value="AGS51696.1"/>
    <property type="molecule type" value="Genomic_DNA"/>
</dbReference>
<accession>A0A806KAT2</accession>
<sequence>MIDDAAIVTTTDNITFTAPAHSHFAKVLVNGNLAEENVATYTFITDAAASGDYILTFVVIDGDKAWNKNITVTVEE</sequence>
<dbReference type="AlphaFoldDB" id="A0A806KAT2"/>
<organism evidence="1">
    <name type="scientific">uncultured bacterium contig00032</name>
    <dbReference type="NCBI Taxonomy" id="1181521"/>
    <lineage>
        <taxon>Bacteria</taxon>
        <taxon>environmental samples</taxon>
    </lineage>
</organism>
<evidence type="ECO:0000313" key="1">
    <source>
        <dbReference type="EMBL" id="AGS51696.1"/>
    </source>
</evidence>
<reference evidence="1" key="1">
    <citation type="submission" date="2012-03" db="EMBL/GenBank/DDBJ databases">
        <title>Functional metagenomics reveals considerable lignocellulase gene clusters in the gut microbiome of a wood-feeding higher termite.</title>
        <authorList>
            <person name="Liu N."/>
        </authorList>
    </citation>
    <scope>NUCLEOTIDE SEQUENCE</scope>
</reference>
<protein>
    <submittedName>
        <fullName evidence="1">Uncharacterized protein</fullName>
    </submittedName>
</protein>
<name>A0A806KAT2_9BACT</name>